<name>G5GS34_9FIRM</name>
<dbReference type="CDD" id="cd02524">
    <property type="entry name" value="G1P_cytidylyltransferase"/>
    <property type="match status" value="1"/>
</dbReference>
<dbReference type="AlphaFoldDB" id="G5GS34"/>
<dbReference type="Proteomes" id="UP000004129">
    <property type="component" value="Unassembled WGS sequence"/>
</dbReference>
<dbReference type="EMBL" id="ACZM01000019">
    <property type="protein sequence ID" value="EHG18927.1"/>
    <property type="molecule type" value="Genomic_DNA"/>
</dbReference>
<accession>G5GS34</accession>
<gene>
    <name evidence="2" type="ORF">HMPREF9334_02066</name>
</gene>
<dbReference type="NCBIfam" id="TIGR02623">
    <property type="entry name" value="G1P_cyt_trans"/>
    <property type="match status" value="1"/>
</dbReference>
<evidence type="ECO:0000259" key="1">
    <source>
        <dbReference type="Pfam" id="PF00483"/>
    </source>
</evidence>
<dbReference type="OrthoDB" id="9801899at2"/>
<dbReference type="eggNOG" id="COG1208">
    <property type="taxonomic scope" value="Bacteria"/>
</dbReference>
<feature type="domain" description="Nucleotidyl transferase" evidence="1">
    <location>
        <begin position="2"/>
        <end position="224"/>
    </location>
</feature>
<dbReference type="GO" id="GO:0047343">
    <property type="term" value="F:glucose-1-phosphate cytidylyltransferase activity"/>
    <property type="evidence" value="ECO:0007669"/>
    <property type="project" value="InterPro"/>
</dbReference>
<keyword evidence="2" id="KW-0548">Nucleotidyltransferase</keyword>
<sequence length="266" mass="30283">MKVVILAGGFGTRISEESVLRPKPMIEIGGKPILWHIMKIYSYYGFHEFVICLGYKGYMIKEYFADYYLHTSDVTFDFTQGNRMTVHNNVSEPWKVTLVDTGLNAQTGCRIKRVQKYIGDEPFMLTYGDGVSDIDLHALIAAHEKKKGQVLVTMTAVQPGGRFGMLDIESTTNAVSRFVEKAKEDGGWINGGFMVVEPAVFNYLRDDDTCIFEKEPLETIAQRGRLHAFKHMGFWQCMDTQRDKGRLETLWASGDAPWKLWQLSRG</sequence>
<dbReference type="PANTHER" id="PTHR47183">
    <property type="entry name" value="GLUCOSE-1-PHOSPHATE CYTIDYLYLTRANSFERASE-RELATED"/>
    <property type="match status" value="1"/>
</dbReference>
<dbReference type="GO" id="GO:0009243">
    <property type="term" value="P:O antigen biosynthetic process"/>
    <property type="evidence" value="ECO:0007669"/>
    <property type="project" value="InterPro"/>
</dbReference>
<dbReference type="InterPro" id="IPR029044">
    <property type="entry name" value="Nucleotide-diphossugar_trans"/>
</dbReference>
<dbReference type="SUPFAM" id="SSF53448">
    <property type="entry name" value="Nucleotide-diphospho-sugar transferases"/>
    <property type="match status" value="1"/>
</dbReference>
<comment type="caution">
    <text evidence="2">The sequence shown here is derived from an EMBL/GenBank/DDBJ whole genome shotgun (WGS) entry which is preliminary data.</text>
</comment>
<dbReference type="STRING" id="679201.HMPREF9334_02066"/>
<evidence type="ECO:0000313" key="2">
    <source>
        <dbReference type="EMBL" id="EHG18927.1"/>
    </source>
</evidence>
<reference evidence="2 3" key="1">
    <citation type="submission" date="2011-08" db="EMBL/GenBank/DDBJ databases">
        <title>The Genome Sequence of Selenomonas infelix ATCC 43532.</title>
        <authorList>
            <consortium name="The Broad Institute Genome Sequencing Platform"/>
            <person name="Earl A."/>
            <person name="Ward D."/>
            <person name="Feldgarden M."/>
            <person name="Gevers D."/>
            <person name="Izard J."/>
            <person name="Blanton J.M."/>
            <person name="Baranova O.V."/>
            <person name="Dewhirst F.E."/>
            <person name="Young S.K."/>
            <person name="Zeng Q."/>
            <person name="Gargeya S."/>
            <person name="Fitzgerald M."/>
            <person name="Haas B."/>
            <person name="Abouelleil A."/>
            <person name="Alvarado L."/>
            <person name="Arachchi H.M."/>
            <person name="Berlin A."/>
            <person name="Brown A."/>
            <person name="Chapman S.B."/>
            <person name="Chen Z."/>
            <person name="Dunbar C."/>
            <person name="Freedman E."/>
            <person name="Gearin G."/>
            <person name="Gellesch M."/>
            <person name="Goldberg J."/>
            <person name="Griggs A."/>
            <person name="Gujja S."/>
            <person name="Heiman D."/>
            <person name="Howarth C."/>
            <person name="Larson L."/>
            <person name="Lui A."/>
            <person name="MacDonald P.J.P."/>
            <person name="Montmayeur A."/>
            <person name="Murphy C."/>
            <person name="Neiman D."/>
            <person name="Pearson M."/>
            <person name="Priest M."/>
            <person name="Roberts A."/>
            <person name="Saif S."/>
            <person name="Shea T."/>
            <person name="Shenoy N."/>
            <person name="Sisk P."/>
            <person name="Stolte C."/>
            <person name="Sykes S."/>
            <person name="Wortman J."/>
            <person name="Nusbaum C."/>
            <person name="Birren B."/>
        </authorList>
    </citation>
    <scope>NUCLEOTIDE SEQUENCE [LARGE SCALE GENOMIC DNA]</scope>
    <source>
        <strain evidence="2 3">ATCC 43532</strain>
    </source>
</reference>
<dbReference type="PANTHER" id="PTHR47183:SF1">
    <property type="entry name" value="GLUCOSE-1-PHOSPHATE CYTIDYLYLTRANSFERASE"/>
    <property type="match status" value="1"/>
</dbReference>
<organism evidence="2 3">
    <name type="scientific">Selenomonas infelix ATCC 43532</name>
    <dbReference type="NCBI Taxonomy" id="679201"/>
    <lineage>
        <taxon>Bacteria</taxon>
        <taxon>Bacillati</taxon>
        <taxon>Bacillota</taxon>
        <taxon>Negativicutes</taxon>
        <taxon>Selenomonadales</taxon>
        <taxon>Selenomonadaceae</taxon>
        <taxon>Selenomonas</taxon>
    </lineage>
</organism>
<dbReference type="PATRIC" id="fig|679201.3.peg.2084"/>
<dbReference type="RefSeq" id="WP_006693500.1">
    <property type="nucleotide sequence ID" value="NZ_JH376800.1"/>
</dbReference>
<dbReference type="InterPro" id="IPR013446">
    <property type="entry name" value="G1P_cyt_trans-like"/>
</dbReference>
<dbReference type="InterPro" id="IPR005835">
    <property type="entry name" value="NTP_transferase_dom"/>
</dbReference>
<dbReference type="HOGENOM" id="CLU_029499_10_0_9"/>
<evidence type="ECO:0000313" key="3">
    <source>
        <dbReference type="Proteomes" id="UP000004129"/>
    </source>
</evidence>
<dbReference type="Pfam" id="PF00483">
    <property type="entry name" value="NTP_transferase"/>
    <property type="match status" value="1"/>
</dbReference>
<proteinExistence type="predicted"/>
<keyword evidence="2" id="KW-0808">Transferase</keyword>
<protein>
    <submittedName>
        <fullName evidence="2">Glucose-1-phosphate cytidylyltransferase</fullName>
    </submittedName>
</protein>
<dbReference type="InterPro" id="IPR046981">
    <property type="entry name" value="G1P_cyt_trans"/>
</dbReference>
<keyword evidence="3" id="KW-1185">Reference proteome</keyword>
<dbReference type="Gene3D" id="3.90.550.10">
    <property type="entry name" value="Spore Coat Polysaccharide Biosynthesis Protein SpsA, Chain A"/>
    <property type="match status" value="1"/>
</dbReference>